<evidence type="ECO:0000313" key="3">
    <source>
        <dbReference type="EMBL" id="PRY21091.1"/>
    </source>
</evidence>
<protein>
    <recommendedName>
        <fullName evidence="5">DNA-binding transcriptional regulator of glucitol operon</fullName>
    </recommendedName>
</protein>
<reference evidence="3 4" key="1">
    <citation type="submission" date="2018-03" db="EMBL/GenBank/DDBJ databases">
        <title>Genomic Encyclopedia of Archaeal and Bacterial Type Strains, Phase II (KMG-II): from individual species to whole genera.</title>
        <authorList>
            <person name="Goeker M."/>
        </authorList>
    </citation>
    <scope>NUCLEOTIDE SEQUENCE [LARGE SCALE GENOMIC DNA]</scope>
    <source>
        <strain evidence="3 4">DSM 45348</strain>
    </source>
</reference>
<name>A0A2T0RIY8_9ACTN</name>
<accession>A0A2T0RIY8</accession>
<dbReference type="OrthoDB" id="9807214at2"/>
<evidence type="ECO:0008006" key="5">
    <source>
        <dbReference type="Google" id="ProtNLM"/>
    </source>
</evidence>
<keyword evidence="2" id="KW-0812">Transmembrane</keyword>
<sequence length="143" mass="15992">MRALWTPAWIARHVVALVLVAGFLGLGWWQFSRATGGNTLSWGYTFEWPVFALFVVFLWFREVQQELRSGRARQETPEPAPEPEPGTSAPVTVRRPVRVQSSSPAAPADDPELDAYNDYLAWLNAHPGARPGDYPGRQSSTKQ</sequence>
<dbReference type="EMBL" id="PVZG01000021">
    <property type="protein sequence ID" value="PRY21091.1"/>
    <property type="molecule type" value="Genomic_DNA"/>
</dbReference>
<feature type="transmembrane region" description="Helical" evidence="2">
    <location>
        <begin position="41"/>
        <end position="60"/>
    </location>
</feature>
<keyword evidence="2" id="KW-1133">Transmembrane helix</keyword>
<feature type="transmembrane region" description="Helical" evidence="2">
    <location>
        <begin position="9"/>
        <end position="29"/>
    </location>
</feature>
<gene>
    <name evidence="3" type="ORF">CLV70_12194</name>
</gene>
<evidence type="ECO:0000256" key="1">
    <source>
        <dbReference type="SAM" id="MobiDB-lite"/>
    </source>
</evidence>
<evidence type="ECO:0000256" key="2">
    <source>
        <dbReference type="SAM" id="Phobius"/>
    </source>
</evidence>
<feature type="region of interest" description="Disordered" evidence="1">
    <location>
        <begin position="69"/>
        <end position="112"/>
    </location>
</feature>
<evidence type="ECO:0000313" key="4">
    <source>
        <dbReference type="Proteomes" id="UP000239209"/>
    </source>
</evidence>
<dbReference type="RefSeq" id="WP_106130402.1">
    <property type="nucleotide sequence ID" value="NZ_PVZG01000021.1"/>
</dbReference>
<dbReference type="AlphaFoldDB" id="A0A2T0RIY8"/>
<proteinExistence type="predicted"/>
<dbReference type="Proteomes" id="UP000239209">
    <property type="component" value="Unassembled WGS sequence"/>
</dbReference>
<keyword evidence="4" id="KW-1185">Reference proteome</keyword>
<keyword evidence="2" id="KW-0472">Membrane</keyword>
<organism evidence="3 4">
    <name type="scientific">Pseudosporangium ferrugineum</name>
    <dbReference type="NCBI Taxonomy" id="439699"/>
    <lineage>
        <taxon>Bacteria</taxon>
        <taxon>Bacillati</taxon>
        <taxon>Actinomycetota</taxon>
        <taxon>Actinomycetes</taxon>
        <taxon>Micromonosporales</taxon>
        <taxon>Micromonosporaceae</taxon>
        <taxon>Pseudosporangium</taxon>
    </lineage>
</organism>
<comment type="caution">
    <text evidence="3">The sequence shown here is derived from an EMBL/GenBank/DDBJ whole genome shotgun (WGS) entry which is preliminary data.</text>
</comment>